<dbReference type="InterPro" id="IPR011009">
    <property type="entry name" value="Kinase-like_dom_sf"/>
</dbReference>
<dbReference type="InterPro" id="IPR050660">
    <property type="entry name" value="NEK_Ser/Thr_kinase"/>
</dbReference>
<dbReference type="GO" id="GO:0004674">
    <property type="term" value="F:protein serine/threonine kinase activity"/>
    <property type="evidence" value="ECO:0007669"/>
    <property type="project" value="UniProtKB-KW"/>
</dbReference>
<comment type="caution">
    <text evidence="11">The sequence shown here is derived from an EMBL/GenBank/DDBJ whole genome shotgun (WGS) entry which is preliminary data.</text>
</comment>
<dbReference type="EMBL" id="ADVG01000002">
    <property type="protein sequence ID" value="EFH85524.1"/>
    <property type="molecule type" value="Genomic_DNA"/>
</dbReference>
<evidence type="ECO:0000256" key="7">
    <source>
        <dbReference type="PROSITE-ProRule" id="PRU10141"/>
    </source>
</evidence>
<protein>
    <recommendedName>
        <fullName evidence="2">non-specific serine/threonine protein kinase</fullName>
        <ecNumber evidence="2">2.7.11.1</ecNumber>
    </recommendedName>
</protein>
<dbReference type="PANTHER" id="PTHR43671:SF13">
    <property type="entry name" value="SERINE_THREONINE-PROTEIN KINASE NEK2"/>
    <property type="match status" value="1"/>
</dbReference>
<dbReference type="STRING" id="485913.Krac_6746"/>
<keyword evidence="3" id="KW-0808">Transferase</keyword>
<dbReference type="SUPFAM" id="SSF56112">
    <property type="entry name" value="Protein kinase-like (PK-like)"/>
    <property type="match status" value="1"/>
</dbReference>
<dbReference type="PROSITE" id="PS00108">
    <property type="entry name" value="PROTEIN_KINASE_ST"/>
    <property type="match status" value="1"/>
</dbReference>
<sequence>MRDLQTKFPKGKVVRDRYEIQELLGTGGFGAVYRVRDRRGGNVYALKEQIDPNPQQRERFAFESRILERLDHYALPRVYRVFEDEKAQSVYMLMDFINGPNLERLRRRQPEGRFTLARVMAMMKPIIEAVSYLHHQQPPIIHRDIKPSNMIIPTSGEGAVLVDFGIAKTYDLDSTTSAVRHCSPGYGSPEHYMRGTNLRSDIYGLGATFYTLLTGEVPIDALTRLTRVSSGSADSLIPAHSLVEDLPQEVSDILQKAMALDPEDRYGSVEEFWNALKVYAPEVKTEPVIYEMLSEANEAPGTQVETPQPPPVTPAPLPPPSIVVQEIPRRQRRSRKGLFLLVAALLLAFLLVGGLIWTANSGLLAGVSTQAKVTPTSSTVHQPTARTTQVPTRGTTPTATPTASPAPPVVQPPASPPRLARGYDGTISDKYTDPPTNSTIALSNIAQNGQSFTGYASFGSGLVGNNNFNGTITPDRKFHFLVASYAGLLPLYFQGQVNGDKSLSGTYCSYRNNACDNQSGGYGDWHASPR</sequence>
<evidence type="ECO:0000256" key="4">
    <source>
        <dbReference type="ARBA" id="ARBA00022741"/>
    </source>
</evidence>
<feature type="compositionally biased region" description="Polar residues" evidence="8">
    <location>
        <begin position="373"/>
        <end position="382"/>
    </location>
</feature>
<keyword evidence="11" id="KW-0723">Serine/threonine-protein kinase</keyword>
<evidence type="ECO:0000256" key="3">
    <source>
        <dbReference type="ARBA" id="ARBA00022679"/>
    </source>
</evidence>
<dbReference type="PANTHER" id="PTHR43671">
    <property type="entry name" value="SERINE/THREONINE-PROTEIN KINASE NEK"/>
    <property type="match status" value="1"/>
</dbReference>
<dbReference type="Gene3D" id="1.10.510.10">
    <property type="entry name" value="Transferase(Phosphotransferase) domain 1"/>
    <property type="match status" value="1"/>
</dbReference>
<comment type="similarity">
    <text evidence="1">Belongs to the protein kinase superfamily. NEK Ser/Thr protein kinase family. NIMA subfamily.</text>
</comment>
<evidence type="ECO:0000313" key="11">
    <source>
        <dbReference type="EMBL" id="EFH85524.1"/>
    </source>
</evidence>
<keyword evidence="9" id="KW-1133">Transmembrane helix</keyword>
<dbReference type="GO" id="GO:0005524">
    <property type="term" value="F:ATP binding"/>
    <property type="evidence" value="ECO:0007669"/>
    <property type="project" value="UniProtKB-UniRule"/>
</dbReference>
<gene>
    <name evidence="11" type="ORF">Krac_6746</name>
</gene>
<dbReference type="PROSITE" id="PS50011">
    <property type="entry name" value="PROTEIN_KINASE_DOM"/>
    <property type="match status" value="1"/>
</dbReference>
<evidence type="ECO:0000313" key="12">
    <source>
        <dbReference type="Proteomes" id="UP000004508"/>
    </source>
</evidence>
<evidence type="ECO:0000256" key="5">
    <source>
        <dbReference type="ARBA" id="ARBA00022777"/>
    </source>
</evidence>
<proteinExistence type="inferred from homology"/>
<keyword evidence="9" id="KW-0472">Membrane</keyword>
<organism evidence="11 12">
    <name type="scientific">Ktedonobacter racemifer DSM 44963</name>
    <dbReference type="NCBI Taxonomy" id="485913"/>
    <lineage>
        <taxon>Bacteria</taxon>
        <taxon>Bacillati</taxon>
        <taxon>Chloroflexota</taxon>
        <taxon>Ktedonobacteria</taxon>
        <taxon>Ktedonobacterales</taxon>
        <taxon>Ktedonobacteraceae</taxon>
        <taxon>Ktedonobacter</taxon>
    </lineage>
</organism>
<evidence type="ECO:0000256" key="6">
    <source>
        <dbReference type="ARBA" id="ARBA00022840"/>
    </source>
</evidence>
<dbReference type="InterPro" id="IPR017441">
    <property type="entry name" value="Protein_kinase_ATP_BS"/>
</dbReference>
<evidence type="ECO:0000256" key="9">
    <source>
        <dbReference type="SAM" id="Phobius"/>
    </source>
</evidence>
<name>D6TNY8_KTERA</name>
<keyword evidence="12" id="KW-1185">Reference proteome</keyword>
<feature type="region of interest" description="Disordered" evidence="8">
    <location>
        <begin position="373"/>
        <end position="434"/>
    </location>
</feature>
<evidence type="ECO:0000256" key="8">
    <source>
        <dbReference type="SAM" id="MobiDB-lite"/>
    </source>
</evidence>
<dbReference type="InParanoid" id="D6TNY8"/>
<dbReference type="InterPro" id="IPR000719">
    <property type="entry name" value="Prot_kinase_dom"/>
</dbReference>
<feature type="domain" description="Protein kinase" evidence="10">
    <location>
        <begin position="18"/>
        <end position="289"/>
    </location>
</feature>
<keyword evidence="5 11" id="KW-0418">Kinase</keyword>
<reference evidence="11 12" key="1">
    <citation type="journal article" date="2011" name="Stand. Genomic Sci.">
        <title>Non-contiguous finished genome sequence and contextual data of the filamentous soil bacterium Ktedonobacter racemifer type strain (SOSP1-21).</title>
        <authorList>
            <person name="Chang Y.J."/>
            <person name="Land M."/>
            <person name="Hauser L."/>
            <person name="Chertkov O."/>
            <person name="Del Rio T.G."/>
            <person name="Nolan M."/>
            <person name="Copeland A."/>
            <person name="Tice H."/>
            <person name="Cheng J.F."/>
            <person name="Lucas S."/>
            <person name="Han C."/>
            <person name="Goodwin L."/>
            <person name="Pitluck S."/>
            <person name="Ivanova N."/>
            <person name="Ovchinikova G."/>
            <person name="Pati A."/>
            <person name="Chen A."/>
            <person name="Palaniappan K."/>
            <person name="Mavromatis K."/>
            <person name="Liolios K."/>
            <person name="Brettin T."/>
            <person name="Fiebig A."/>
            <person name="Rohde M."/>
            <person name="Abt B."/>
            <person name="Goker M."/>
            <person name="Detter J.C."/>
            <person name="Woyke T."/>
            <person name="Bristow J."/>
            <person name="Eisen J.A."/>
            <person name="Markowitz V."/>
            <person name="Hugenholtz P."/>
            <person name="Kyrpides N.C."/>
            <person name="Klenk H.P."/>
            <person name="Lapidus A."/>
        </authorList>
    </citation>
    <scope>NUCLEOTIDE SEQUENCE [LARGE SCALE GENOMIC DNA]</scope>
    <source>
        <strain evidence="12">DSM 44963</strain>
    </source>
</reference>
<dbReference type="AlphaFoldDB" id="D6TNY8"/>
<dbReference type="Pfam" id="PF00069">
    <property type="entry name" value="Pkinase"/>
    <property type="match status" value="1"/>
</dbReference>
<keyword evidence="4 7" id="KW-0547">Nucleotide-binding</keyword>
<dbReference type="SMART" id="SM00220">
    <property type="entry name" value="S_TKc"/>
    <property type="match status" value="1"/>
</dbReference>
<dbReference type="InterPro" id="IPR008271">
    <property type="entry name" value="Ser/Thr_kinase_AS"/>
</dbReference>
<dbReference type="Gene3D" id="3.30.200.20">
    <property type="entry name" value="Phosphorylase Kinase, domain 1"/>
    <property type="match status" value="1"/>
</dbReference>
<dbReference type="eggNOG" id="COG0515">
    <property type="taxonomic scope" value="Bacteria"/>
</dbReference>
<feature type="compositionally biased region" description="Pro residues" evidence="8">
    <location>
        <begin position="404"/>
        <end position="416"/>
    </location>
</feature>
<keyword evidence="6 7" id="KW-0067">ATP-binding</keyword>
<dbReference type="PROSITE" id="PS00107">
    <property type="entry name" value="PROTEIN_KINASE_ATP"/>
    <property type="match status" value="1"/>
</dbReference>
<keyword evidence="9" id="KW-0812">Transmembrane</keyword>
<feature type="region of interest" description="Disordered" evidence="8">
    <location>
        <begin position="299"/>
        <end position="320"/>
    </location>
</feature>
<dbReference type="EC" id="2.7.11.1" evidence="2"/>
<feature type="compositionally biased region" description="Low complexity" evidence="8">
    <location>
        <begin position="384"/>
        <end position="403"/>
    </location>
</feature>
<feature type="transmembrane region" description="Helical" evidence="9">
    <location>
        <begin position="338"/>
        <end position="359"/>
    </location>
</feature>
<evidence type="ECO:0000256" key="1">
    <source>
        <dbReference type="ARBA" id="ARBA00010886"/>
    </source>
</evidence>
<accession>D6TNY8</accession>
<dbReference type="Proteomes" id="UP000004508">
    <property type="component" value="Unassembled WGS sequence"/>
</dbReference>
<dbReference type="CDD" id="cd14014">
    <property type="entry name" value="STKc_PknB_like"/>
    <property type="match status" value="1"/>
</dbReference>
<feature type="compositionally biased region" description="Pro residues" evidence="8">
    <location>
        <begin position="307"/>
        <end position="320"/>
    </location>
</feature>
<evidence type="ECO:0000259" key="10">
    <source>
        <dbReference type="PROSITE" id="PS50011"/>
    </source>
</evidence>
<feature type="binding site" evidence="7">
    <location>
        <position position="47"/>
    </location>
    <ligand>
        <name>ATP</name>
        <dbReference type="ChEBI" id="CHEBI:30616"/>
    </ligand>
</feature>
<evidence type="ECO:0000256" key="2">
    <source>
        <dbReference type="ARBA" id="ARBA00012513"/>
    </source>
</evidence>